<evidence type="ECO:0008006" key="3">
    <source>
        <dbReference type="Google" id="ProtNLM"/>
    </source>
</evidence>
<protein>
    <recommendedName>
        <fullName evidence="3">Lipocalin-like domain-containing protein</fullName>
    </recommendedName>
</protein>
<proteinExistence type="predicted"/>
<dbReference type="EMBL" id="JAPFQN010000010">
    <property type="protein sequence ID" value="MCX2745517.1"/>
    <property type="molecule type" value="Genomic_DNA"/>
</dbReference>
<dbReference type="PROSITE" id="PS51257">
    <property type="entry name" value="PROKAR_LIPOPROTEIN"/>
    <property type="match status" value="1"/>
</dbReference>
<dbReference type="RefSeq" id="WP_266058109.1">
    <property type="nucleotide sequence ID" value="NZ_JAPFQN010000010.1"/>
</dbReference>
<evidence type="ECO:0000313" key="2">
    <source>
        <dbReference type="Proteomes" id="UP001209885"/>
    </source>
</evidence>
<keyword evidence="2" id="KW-1185">Reference proteome</keyword>
<gene>
    <name evidence="1" type="ORF">OO013_16675</name>
</gene>
<name>A0ABT3RUR3_9BACT</name>
<accession>A0ABT3RUR3</accession>
<comment type="caution">
    <text evidence="1">The sequence shown here is derived from an EMBL/GenBank/DDBJ whole genome shotgun (WGS) entry which is preliminary data.</text>
</comment>
<reference evidence="1 2" key="1">
    <citation type="submission" date="2022-11" db="EMBL/GenBank/DDBJ databases">
        <title>The characterization of three novel Bacteroidetes species and genomic analysis of their roles in tidal elemental geochemical cycles.</title>
        <authorList>
            <person name="Ma K."/>
        </authorList>
    </citation>
    <scope>NUCLEOTIDE SEQUENCE [LARGE SCALE GENOMIC DNA]</scope>
    <source>
        <strain evidence="1 2">M17</strain>
    </source>
</reference>
<dbReference type="Proteomes" id="UP001209885">
    <property type="component" value="Unassembled WGS sequence"/>
</dbReference>
<sequence>MRNFLIITFLFILGLVGCDNNPTPTPTVADFKIEGQWNLIKYTDLNGTVSDKTYTISYWYEQGLEFTSNNEYYPRYDPKLRFDTEEWQSDYKVGPGSYTISNDTLILSYKEYNYKYSLRIKDPNTFEISNTDASITPLTGTWTLGRSK</sequence>
<organism evidence="1 2">
    <name type="scientific">Mangrovivirga halotolerans</name>
    <dbReference type="NCBI Taxonomy" id="2993936"/>
    <lineage>
        <taxon>Bacteria</taxon>
        <taxon>Pseudomonadati</taxon>
        <taxon>Bacteroidota</taxon>
        <taxon>Cytophagia</taxon>
        <taxon>Cytophagales</taxon>
        <taxon>Mangrovivirgaceae</taxon>
        <taxon>Mangrovivirga</taxon>
    </lineage>
</organism>
<evidence type="ECO:0000313" key="1">
    <source>
        <dbReference type="EMBL" id="MCX2745517.1"/>
    </source>
</evidence>